<evidence type="ECO:0000313" key="5">
    <source>
        <dbReference type="Proteomes" id="UP000494206"/>
    </source>
</evidence>
<dbReference type="SMART" id="SM00443">
    <property type="entry name" value="G_patch"/>
    <property type="match status" value="1"/>
</dbReference>
<dbReference type="EMBL" id="CADEPM010000004">
    <property type="protein sequence ID" value="CAB3404400.1"/>
    <property type="molecule type" value="Genomic_DNA"/>
</dbReference>
<dbReference type="AlphaFoldDB" id="A0A8S1EXW5"/>
<dbReference type="InterPro" id="IPR029052">
    <property type="entry name" value="Metallo-depent_PP-like"/>
</dbReference>
<dbReference type="SUPFAM" id="SSF56300">
    <property type="entry name" value="Metallo-dependent phosphatases"/>
    <property type="match status" value="1"/>
</dbReference>
<proteinExistence type="predicted"/>
<feature type="domain" description="G-patch" evidence="3">
    <location>
        <begin position="367"/>
        <end position="413"/>
    </location>
</feature>
<keyword evidence="2" id="KW-0472">Membrane</keyword>
<evidence type="ECO:0000313" key="4">
    <source>
        <dbReference type="EMBL" id="CAB3404400.1"/>
    </source>
</evidence>
<dbReference type="GO" id="GO:0003676">
    <property type="term" value="F:nucleic acid binding"/>
    <property type="evidence" value="ECO:0007669"/>
    <property type="project" value="InterPro"/>
</dbReference>
<dbReference type="PROSITE" id="PS50174">
    <property type="entry name" value="G_PATCH"/>
    <property type="match status" value="1"/>
</dbReference>
<feature type="compositionally biased region" description="Basic residues" evidence="1">
    <location>
        <begin position="631"/>
        <end position="642"/>
    </location>
</feature>
<comment type="caution">
    <text evidence="4">The sequence shown here is derived from an EMBL/GenBank/DDBJ whole genome shotgun (WGS) entry which is preliminary data.</text>
</comment>
<protein>
    <recommendedName>
        <fullName evidence="3">G-patch domain-containing protein</fullName>
    </recommendedName>
</protein>
<dbReference type="InterPro" id="IPR000467">
    <property type="entry name" value="G_patch_dom"/>
</dbReference>
<dbReference type="Gene3D" id="3.60.21.10">
    <property type="match status" value="1"/>
</dbReference>
<dbReference type="InterPro" id="IPR004843">
    <property type="entry name" value="Calcineurin-like_PHP"/>
</dbReference>
<dbReference type="InterPro" id="IPR051158">
    <property type="entry name" value="Metallophosphoesterase_sf"/>
</dbReference>
<feature type="compositionally biased region" description="Basic and acidic residues" evidence="1">
    <location>
        <begin position="555"/>
        <end position="573"/>
    </location>
</feature>
<feature type="transmembrane region" description="Helical" evidence="2">
    <location>
        <begin position="12"/>
        <end position="43"/>
    </location>
</feature>
<accession>A0A8S1EXW5</accession>
<dbReference type="OrthoDB" id="783096at2759"/>
<name>A0A8S1EXW5_9PELO</name>
<evidence type="ECO:0000259" key="3">
    <source>
        <dbReference type="PROSITE" id="PS50174"/>
    </source>
</evidence>
<feature type="compositionally biased region" description="Basic residues" evidence="1">
    <location>
        <begin position="582"/>
        <end position="595"/>
    </location>
</feature>
<dbReference type="Proteomes" id="UP000494206">
    <property type="component" value="Unassembled WGS sequence"/>
</dbReference>
<feature type="region of interest" description="Disordered" evidence="1">
    <location>
        <begin position="502"/>
        <end position="530"/>
    </location>
</feature>
<keyword evidence="2" id="KW-1133">Transmembrane helix</keyword>
<reference evidence="4 5" key="1">
    <citation type="submission" date="2020-04" db="EMBL/GenBank/DDBJ databases">
        <authorList>
            <person name="Laetsch R D."/>
            <person name="Stevens L."/>
            <person name="Kumar S."/>
            <person name="Blaxter L. M."/>
        </authorList>
    </citation>
    <scope>NUCLEOTIDE SEQUENCE [LARGE SCALE GENOMIC DNA]</scope>
</reference>
<dbReference type="CDD" id="cd07385">
    <property type="entry name" value="MPP_YkuE_C"/>
    <property type="match status" value="1"/>
</dbReference>
<dbReference type="Pfam" id="PF01585">
    <property type="entry name" value="G-patch"/>
    <property type="match status" value="1"/>
</dbReference>
<feature type="compositionally biased region" description="Basic and acidic residues" evidence="1">
    <location>
        <begin position="643"/>
        <end position="652"/>
    </location>
</feature>
<evidence type="ECO:0000256" key="1">
    <source>
        <dbReference type="SAM" id="MobiDB-lite"/>
    </source>
</evidence>
<gene>
    <name evidence="4" type="ORF">CBOVIS_LOCUS6745</name>
</gene>
<organism evidence="4 5">
    <name type="scientific">Caenorhabditis bovis</name>
    <dbReference type="NCBI Taxonomy" id="2654633"/>
    <lineage>
        <taxon>Eukaryota</taxon>
        <taxon>Metazoa</taxon>
        <taxon>Ecdysozoa</taxon>
        <taxon>Nematoda</taxon>
        <taxon>Chromadorea</taxon>
        <taxon>Rhabditida</taxon>
        <taxon>Rhabditina</taxon>
        <taxon>Rhabditomorpha</taxon>
        <taxon>Rhabditoidea</taxon>
        <taxon>Rhabditidae</taxon>
        <taxon>Peloderinae</taxon>
        <taxon>Caenorhabditis</taxon>
    </lineage>
</organism>
<sequence>MYFLYYTPSWVQWILFDVTSICAGIWTNLIAFVWGFALVNFLAKPMMMFVPTRILLETIGKIEVFYNLMWNRKTQIKFTIVITLILSILMFVSRDVVIVKQKIVKIRNLTAENEHLRLVVLSDLHVGGSVYQHQIEKIVQKVLKTNADAVLIIGDMVDGELSDLKERVSPIIEIADKFPTFFVTGNHDYYYGDVREWIDYYRRNNIKVLENDATILKGVCLAGVNDISSGKDGIPDHSMNVSMALRKCSSSNTRIVMAHNPASVKDFAKSDLQTIDLVLSGHTHAGQFYVVIPVVYWLLPYFYGLYDLSPYTQLMVSAGTLYQGPPMKMIGMVYRRSNKLRMSILAEPRRKQRISIDPQNLTWKNDDQKFSKKLMEKMGWSEGDGLGRNRQGNSEAIKLKANYSGKGLGADKMSDYDSTWISHHDDFADLLAALNKSKQLVSHEPSQTEEEKEKTAEKISIELKSKSVRRRIHYQKFTRAKDTTNYTENDKAGIFGFGRLKSDKKKNDAPEEPAKIDNNIAETTDEDKKEATCHTVSTLSVGDYFAAKMAALKAKREAAASENVEVKQEIKEEVIDDEEKARRKAEKKERKRLRREQREKELLESQEKENDDEEKIKEESLDEEIDEAERKRLKKEKKRLKRLHEQQKAKEQEQEELDANIPKKKKKYA</sequence>
<feature type="compositionally biased region" description="Basic and acidic residues" evidence="1">
    <location>
        <begin position="596"/>
        <end position="619"/>
    </location>
</feature>
<keyword evidence="2" id="KW-0812">Transmembrane</keyword>
<dbReference type="GO" id="GO:0016787">
    <property type="term" value="F:hydrolase activity"/>
    <property type="evidence" value="ECO:0007669"/>
    <property type="project" value="InterPro"/>
</dbReference>
<feature type="region of interest" description="Disordered" evidence="1">
    <location>
        <begin position="555"/>
        <end position="669"/>
    </location>
</feature>
<keyword evidence="5" id="KW-1185">Reference proteome</keyword>
<evidence type="ECO:0000256" key="2">
    <source>
        <dbReference type="SAM" id="Phobius"/>
    </source>
</evidence>
<feature type="transmembrane region" description="Helical" evidence="2">
    <location>
        <begin position="76"/>
        <end position="93"/>
    </location>
</feature>
<dbReference type="PANTHER" id="PTHR31302">
    <property type="entry name" value="TRANSMEMBRANE PROTEIN WITH METALLOPHOSPHOESTERASE DOMAIN-RELATED"/>
    <property type="match status" value="1"/>
</dbReference>
<dbReference type="PANTHER" id="PTHR31302:SF30">
    <property type="entry name" value="CALCINEURIN-LIKE PHOSPHOESTERASE DOMAIN-CONTAINING PROTEIN"/>
    <property type="match status" value="1"/>
</dbReference>
<feature type="compositionally biased region" description="Basic and acidic residues" evidence="1">
    <location>
        <begin position="505"/>
        <end position="515"/>
    </location>
</feature>
<dbReference type="Pfam" id="PF00149">
    <property type="entry name" value="Metallophos"/>
    <property type="match status" value="1"/>
</dbReference>